<evidence type="ECO:0000313" key="2">
    <source>
        <dbReference type="EMBL" id="JAE24435.1"/>
    </source>
</evidence>
<proteinExistence type="predicted"/>
<reference evidence="2" key="2">
    <citation type="journal article" date="2015" name="Data Brief">
        <title>Shoot transcriptome of the giant reed, Arundo donax.</title>
        <authorList>
            <person name="Barrero R.A."/>
            <person name="Guerrero F.D."/>
            <person name="Moolhuijzen P."/>
            <person name="Goolsby J.A."/>
            <person name="Tidwell J."/>
            <person name="Bellgard S.E."/>
            <person name="Bellgard M.I."/>
        </authorList>
    </citation>
    <scope>NUCLEOTIDE SEQUENCE</scope>
    <source>
        <tissue evidence="2">Shoot tissue taken approximately 20 cm above the soil surface</tissue>
    </source>
</reference>
<name>A0A0A9GH62_ARUDO</name>
<keyword evidence="1" id="KW-0732">Signal</keyword>
<dbReference type="EMBL" id="GBRH01173461">
    <property type="protein sequence ID" value="JAE24435.1"/>
    <property type="molecule type" value="Transcribed_RNA"/>
</dbReference>
<sequence length="100" mass="11336">MHTLMMHLSTLVVRLAVATPHSIYHYRQKDCSVQSQIPCYNKISLPKCGSADQPAPLHFRITRPLQACPGNAFRLSSGRLTCQNAAHWLRWPQIWSIVPS</sequence>
<protein>
    <recommendedName>
        <fullName evidence="3">Secreted protein</fullName>
    </recommendedName>
</protein>
<feature type="chain" id="PRO_5002047778" description="Secreted protein" evidence="1">
    <location>
        <begin position="19"/>
        <end position="100"/>
    </location>
</feature>
<accession>A0A0A9GH62</accession>
<feature type="signal peptide" evidence="1">
    <location>
        <begin position="1"/>
        <end position="18"/>
    </location>
</feature>
<organism evidence="2">
    <name type="scientific">Arundo donax</name>
    <name type="common">Giant reed</name>
    <name type="synonym">Donax arundinaceus</name>
    <dbReference type="NCBI Taxonomy" id="35708"/>
    <lineage>
        <taxon>Eukaryota</taxon>
        <taxon>Viridiplantae</taxon>
        <taxon>Streptophyta</taxon>
        <taxon>Embryophyta</taxon>
        <taxon>Tracheophyta</taxon>
        <taxon>Spermatophyta</taxon>
        <taxon>Magnoliopsida</taxon>
        <taxon>Liliopsida</taxon>
        <taxon>Poales</taxon>
        <taxon>Poaceae</taxon>
        <taxon>PACMAD clade</taxon>
        <taxon>Arundinoideae</taxon>
        <taxon>Arundineae</taxon>
        <taxon>Arundo</taxon>
    </lineage>
</organism>
<dbReference type="AlphaFoldDB" id="A0A0A9GH62"/>
<evidence type="ECO:0000256" key="1">
    <source>
        <dbReference type="SAM" id="SignalP"/>
    </source>
</evidence>
<reference evidence="2" key="1">
    <citation type="submission" date="2014-09" db="EMBL/GenBank/DDBJ databases">
        <authorList>
            <person name="Magalhaes I.L.F."/>
            <person name="Oliveira U."/>
            <person name="Santos F.R."/>
            <person name="Vidigal T.H.D.A."/>
            <person name="Brescovit A.D."/>
            <person name="Santos A.J."/>
        </authorList>
    </citation>
    <scope>NUCLEOTIDE SEQUENCE</scope>
    <source>
        <tissue evidence="2">Shoot tissue taken approximately 20 cm above the soil surface</tissue>
    </source>
</reference>
<evidence type="ECO:0008006" key="3">
    <source>
        <dbReference type="Google" id="ProtNLM"/>
    </source>
</evidence>